<evidence type="ECO:0000313" key="2">
    <source>
        <dbReference type="Proteomes" id="UP000626109"/>
    </source>
</evidence>
<sequence length="105" mass="11743">MHNRRFLCLLDLLYDAVKQGRAPNTVLSLSRRLKQEMIVLCSLAPFIFCDLRASVSRDVHVVDASSKKFASCSAPINKTVSKELLRHCQEGQMVQALESYSSLAS</sequence>
<name>A0A813JK48_POLGL</name>
<reference evidence="1" key="1">
    <citation type="submission" date="2021-02" db="EMBL/GenBank/DDBJ databases">
        <authorList>
            <person name="Dougan E. K."/>
            <person name="Rhodes N."/>
            <person name="Thang M."/>
            <person name="Chan C."/>
        </authorList>
    </citation>
    <scope>NUCLEOTIDE SEQUENCE</scope>
</reference>
<proteinExistence type="predicted"/>
<comment type="caution">
    <text evidence="1">The sequence shown here is derived from an EMBL/GenBank/DDBJ whole genome shotgun (WGS) entry which is preliminary data.</text>
</comment>
<dbReference type="AlphaFoldDB" id="A0A813JK48"/>
<protein>
    <submittedName>
        <fullName evidence="1">Uncharacterized protein</fullName>
    </submittedName>
</protein>
<gene>
    <name evidence="1" type="ORF">PGLA2088_LOCUS22057</name>
</gene>
<dbReference type="Proteomes" id="UP000626109">
    <property type="component" value="Unassembled WGS sequence"/>
</dbReference>
<dbReference type="EMBL" id="CAJNNW010025882">
    <property type="protein sequence ID" value="CAE8680664.1"/>
    <property type="molecule type" value="Genomic_DNA"/>
</dbReference>
<evidence type="ECO:0000313" key="1">
    <source>
        <dbReference type="EMBL" id="CAE8680664.1"/>
    </source>
</evidence>
<organism evidence="1 2">
    <name type="scientific">Polarella glacialis</name>
    <name type="common">Dinoflagellate</name>
    <dbReference type="NCBI Taxonomy" id="89957"/>
    <lineage>
        <taxon>Eukaryota</taxon>
        <taxon>Sar</taxon>
        <taxon>Alveolata</taxon>
        <taxon>Dinophyceae</taxon>
        <taxon>Suessiales</taxon>
        <taxon>Suessiaceae</taxon>
        <taxon>Polarella</taxon>
    </lineage>
</organism>
<accession>A0A813JK48</accession>